<comment type="subunit">
    <text evidence="3">Binds the proteasome.</text>
</comment>
<dbReference type="Gene3D" id="1.20.58.1590">
    <property type="entry name" value="Tethering factor for nuclear proteasome Cut8/Sts1"/>
    <property type="match status" value="1"/>
</dbReference>
<accession>A0A0C9YBR0</accession>
<comment type="subcellular location">
    <subcellularLocation>
        <location evidence="3">Cytoplasm</location>
    </subcellularLocation>
    <subcellularLocation>
        <location evidence="3">Nucleus</location>
    </subcellularLocation>
</comment>
<comment type="function">
    <text evidence="3">Involved in ubiquitin-mediated protein degradation. Regulatory factor in the ubiquitin/proteasome pathway that controls the turnover of proteasome substrates. Targets proteasomes to the nucleus and facilitates the degradation of nuclear proteins.</text>
</comment>
<sequence>MMANVLHHPIDFHPRPLSHAPSPFGFGFGLGSPSSSTVSSSPWGTSTHGHTNPIAFQQLVSSINQSSSSRVQKRRHDLEEDLDSGRYSGARDESMDRSPTPERPKRAAPKRARVAPSQEAAGKDAKENKAPGTSEEGDVDVGVLLASLPTQSLLPLLSSLIKAQPSLKSTILSLIPRPTLDTAIQSLAQSAKKLRDAYPYSNSATPAHPSTGYGLGGSTAFGQTPLQHSQQGGMRDSYILSRLRPNITDFVACCMSYLPYFTCVPVPSQPSCGPSASPLHLASTIKCLHKDKFHPSETFLFLSAVTNHLSSQPPLCISSLGPLLIPRLSEEWMAWTDKVDEVVNQQAGMFGSETVRSWERGLDNFADSKVSEVSSFMRVVRDRWVSKVGWLVGRMIQQAMEEL</sequence>
<dbReference type="AlphaFoldDB" id="A0A0C9YBR0"/>
<dbReference type="PANTHER" id="PTHR28032">
    <property type="entry name" value="FI02826P"/>
    <property type="match status" value="1"/>
</dbReference>
<dbReference type="GO" id="GO:0071630">
    <property type="term" value="P:nuclear protein quality control by the ubiquitin-proteasome system"/>
    <property type="evidence" value="ECO:0007669"/>
    <property type="project" value="UniProtKB-UniRule"/>
</dbReference>
<feature type="compositionally biased region" description="Low complexity" evidence="4">
    <location>
        <begin position="32"/>
        <end position="47"/>
    </location>
</feature>
<evidence type="ECO:0000256" key="1">
    <source>
        <dbReference type="ARBA" id="ARBA00006199"/>
    </source>
</evidence>
<dbReference type="OrthoDB" id="10061064at2759"/>
<proteinExistence type="inferred from homology"/>
<comment type="similarity">
    <text evidence="1 3">Belongs to the cut8/STS1 family.</text>
</comment>
<dbReference type="InterPro" id="IPR038422">
    <property type="entry name" value="Cut8/Sts1_sf"/>
</dbReference>
<reference evidence="6" key="2">
    <citation type="submission" date="2015-01" db="EMBL/GenBank/DDBJ databases">
        <title>Evolutionary Origins and Diversification of the Mycorrhizal Mutualists.</title>
        <authorList>
            <consortium name="DOE Joint Genome Institute"/>
            <consortium name="Mycorrhizal Genomics Consortium"/>
            <person name="Kohler A."/>
            <person name="Kuo A."/>
            <person name="Nagy L.G."/>
            <person name="Floudas D."/>
            <person name="Copeland A."/>
            <person name="Barry K.W."/>
            <person name="Cichocki N."/>
            <person name="Veneault-Fourrey C."/>
            <person name="LaButti K."/>
            <person name="Lindquist E.A."/>
            <person name="Lipzen A."/>
            <person name="Lundell T."/>
            <person name="Morin E."/>
            <person name="Murat C."/>
            <person name="Riley R."/>
            <person name="Ohm R."/>
            <person name="Sun H."/>
            <person name="Tunlid A."/>
            <person name="Henrissat B."/>
            <person name="Grigoriev I.V."/>
            <person name="Hibbett D.S."/>
            <person name="Martin F."/>
        </authorList>
    </citation>
    <scope>NUCLEOTIDE SEQUENCE [LARGE SCALE GENOMIC DNA]</scope>
    <source>
        <strain evidence="6">LaAM-08-1</strain>
    </source>
</reference>
<feature type="compositionally biased region" description="Basic and acidic residues" evidence="4">
    <location>
        <begin position="89"/>
        <end position="105"/>
    </location>
</feature>
<dbReference type="HOGENOM" id="CLU_056224_0_0_1"/>
<dbReference type="Pfam" id="PF08559">
    <property type="entry name" value="Cut8"/>
    <property type="match status" value="1"/>
</dbReference>
<protein>
    <recommendedName>
        <fullName evidence="3">Tethering factor for nuclear proteasome STS1</fullName>
    </recommendedName>
</protein>
<dbReference type="PANTHER" id="PTHR28032:SF1">
    <property type="entry name" value="FI02826P"/>
    <property type="match status" value="1"/>
</dbReference>
<dbReference type="GO" id="GO:0031965">
    <property type="term" value="C:nuclear membrane"/>
    <property type="evidence" value="ECO:0007669"/>
    <property type="project" value="TreeGrafter"/>
</dbReference>
<evidence type="ECO:0000313" key="6">
    <source>
        <dbReference type="Proteomes" id="UP000054477"/>
    </source>
</evidence>
<dbReference type="GO" id="GO:0005737">
    <property type="term" value="C:cytoplasm"/>
    <property type="evidence" value="ECO:0007669"/>
    <property type="project" value="UniProtKB-SubCell"/>
</dbReference>
<keyword evidence="2 3" id="KW-0539">Nucleus</keyword>
<dbReference type="GO" id="GO:0070628">
    <property type="term" value="F:proteasome binding"/>
    <property type="evidence" value="ECO:0007669"/>
    <property type="project" value="TreeGrafter"/>
</dbReference>
<dbReference type="EMBL" id="KN838559">
    <property type="protein sequence ID" value="KIK05498.1"/>
    <property type="molecule type" value="Genomic_DNA"/>
</dbReference>
<keyword evidence="6" id="KW-1185">Reference proteome</keyword>
<evidence type="ECO:0000256" key="4">
    <source>
        <dbReference type="SAM" id="MobiDB-lite"/>
    </source>
</evidence>
<organism evidence="5 6">
    <name type="scientific">Laccaria amethystina LaAM-08-1</name>
    <dbReference type="NCBI Taxonomy" id="1095629"/>
    <lineage>
        <taxon>Eukaryota</taxon>
        <taxon>Fungi</taxon>
        <taxon>Dikarya</taxon>
        <taxon>Basidiomycota</taxon>
        <taxon>Agaricomycotina</taxon>
        <taxon>Agaricomycetes</taxon>
        <taxon>Agaricomycetidae</taxon>
        <taxon>Agaricales</taxon>
        <taxon>Agaricineae</taxon>
        <taxon>Hydnangiaceae</taxon>
        <taxon>Laccaria</taxon>
    </lineage>
</organism>
<feature type="region of interest" description="Disordered" evidence="4">
    <location>
        <begin position="32"/>
        <end position="51"/>
    </location>
</feature>
<keyword evidence="3" id="KW-0963">Cytoplasm</keyword>
<evidence type="ECO:0000313" key="5">
    <source>
        <dbReference type="EMBL" id="KIK05498.1"/>
    </source>
</evidence>
<feature type="region of interest" description="Disordered" evidence="4">
    <location>
        <begin position="63"/>
        <end position="137"/>
    </location>
</feature>
<gene>
    <name evidence="5" type="ORF">K443DRAFT_675056</name>
</gene>
<keyword evidence="3" id="KW-0813">Transport</keyword>
<dbReference type="InterPro" id="IPR013868">
    <property type="entry name" value="Cut8/Sts1_fam"/>
</dbReference>
<keyword evidence="3" id="KW-0653">Protein transport</keyword>
<evidence type="ECO:0000256" key="3">
    <source>
        <dbReference type="RuleBase" id="RU368013"/>
    </source>
</evidence>
<name>A0A0C9YBR0_9AGAR</name>
<evidence type="ECO:0000256" key="2">
    <source>
        <dbReference type="ARBA" id="ARBA00023242"/>
    </source>
</evidence>
<reference evidence="5 6" key="1">
    <citation type="submission" date="2014-04" db="EMBL/GenBank/DDBJ databases">
        <authorList>
            <consortium name="DOE Joint Genome Institute"/>
            <person name="Kuo A."/>
            <person name="Kohler A."/>
            <person name="Nagy L.G."/>
            <person name="Floudas D."/>
            <person name="Copeland A."/>
            <person name="Barry K.W."/>
            <person name="Cichocki N."/>
            <person name="Veneault-Fourrey C."/>
            <person name="LaButti K."/>
            <person name="Lindquist E.A."/>
            <person name="Lipzen A."/>
            <person name="Lundell T."/>
            <person name="Morin E."/>
            <person name="Murat C."/>
            <person name="Sun H."/>
            <person name="Tunlid A."/>
            <person name="Henrissat B."/>
            <person name="Grigoriev I.V."/>
            <person name="Hibbett D.S."/>
            <person name="Martin F."/>
            <person name="Nordberg H.P."/>
            <person name="Cantor M.N."/>
            <person name="Hua S.X."/>
        </authorList>
    </citation>
    <scope>NUCLEOTIDE SEQUENCE [LARGE SCALE GENOMIC DNA]</scope>
    <source>
        <strain evidence="5 6">LaAM-08-1</strain>
    </source>
</reference>
<dbReference type="STRING" id="1095629.A0A0C9YBR0"/>
<dbReference type="GO" id="GO:0015031">
    <property type="term" value="P:protein transport"/>
    <property type="evidence" value="ECO:0007669"/>
    <property type="project" value="UniProtKB-UniRule"/>
</dbReference>
<dbReference type="Proteomes" id="UP000054477">
    <property type="component" value="Unassembled WGS sequence"/>
</dbReference>
<dbReference type="GO" id="GO:0031144">
    <property type="term" value="P:proteasome localization"/>
    <property type="evidence" value="ECO:0007669"/>
    <property type="project" value="UniProtKB-UniRule"/>
</dbReference>